<gene>
    <name evidence="4" type="ORF">WJX72_000298</name>
</gene>
<reference evidence="4 5" key="1">
    <citation type="journal article" date="2024" name="Nat. Commun.">
        <title>Phylogenomics reveals the evolutionary origins of lichenization in chlorophyte algae.</title>
        <authorList>
            <person name="Puginier C."/>
            <person name="Libourel C."/>
            <person name="Otte J."/>
            <person name="Skaloud P."/>
            <person name="Haon M."/>
            <person name="Grisel S."/>
            <person name="Petersen M."/>
            <person name="Berrin J.G."/>
            <person name="Delaux P.M."/>
            <person name="Dal Grande F."/>
            <person name="Keller J."/>
        </authorList>
    </citation>
    <scope>NUCLEOTIDE SEQUENCE [LARGE SCALE GENOMIC DNA]</scope>
    <source>
        <strain evidence="4 5">SAG 2043</strain>
    </source>
</reference>
<evidence type="ECO:0000256" key="2">
    <source>
        <dbReference type="ARBA" id="ARBA00023295"/>
    </source>
</evidence>
<dbReference type="AlphaFoldDB" id="A0AAW1PKG9"/>
<evidence type="ECO:0000259" key="3">
    <source>
        <dbReference type="Pfam" id="PF21467"/>
    </source>
</evidence>
<keyword evidence="5" id="KW-1185">Reference proteome</keyword>
<evidence type="ECO:0000313" key="4">
    <source>
        <dbReference type="EMBL" id="KAK9808598.1"/>
    </source>
</evidence>
<keyword evidence="2" id="KW-0326">Glycosidase</keyword>
<proteinExistence type="predicted"/>
<name>A0AAW1PKG9_9CHLO</name>
<dbReference type="SUPFAM" id="SSF49785">
    <property type="entry name" value="Galactose-binding domain-like"/>
    <property type="match status" value="1"/>
</dbReference>
<sequence length="125" mass="13253">MLRSVNPKDAGPVFHRGTLNIDASLVGSSGHLPDTFLSTAAGFSKGVAYINGFNLGWYWPAIGPQMTLYIPGPLLHEGPNEIILLETESAPEAPSVTFTDKPDFFGPRKQAGALALHPAATPARV</sequence>
<organism evidence="4 5">
    <name type="scientific">[Myrmecia] bisecta</name>
    <dbReference type="NCBI Taxonomy" id="41462"/>
    <lineage>
        <taxon>Eukaryota</taxon>
        <taxon>Viridiplantae</taxon>
        <taxon>Chlorophyta</taxon>
        <taxon>core chlorophytes</taxon>
        <taxon>Trebouxiophyceae</taxon>
        <taxon>Trebouxiales</taxon>
        <taxon>Trebouxiaceae</taxon>
        <taxon>Myrmecia</taxon>
    </lineage>
</organism>
<feature type="domain" description="Beta-galactosidase galactose-binding" evidence="3">
    <location>
        <begin position="12"/>
        <end position="80"/>
    </location>
</feature>
<evidence type="ECO:0000256" key="1">
    <source>
        <dbReference type="ARBA" id="ARBA00022801"/>
    </source>
</evidence>
<keyword evidence="1" id="KW-0378">Hydrolase</keyword>
<protein>
    <recommendedName>
        <fullName evidence="3">Beta-galactosidase galactose-binding domain-containing protein</fullName>
    </recommendedName>
</protein>
<dbReference type="Pfam" id="PF21467">
    <property type="entry name" value="BetaGal_gal-bd"/>
    <property type="match status" value="1"/>
</dbReference>
<dbReference type="InterPro" id="IPR008979">
    <property type="entry name" value="Galactose-bd-like_sf"/>
</dbReference>
<dbReference type="Proteomes" id="UP001489004">
    <property type="component" value="Unassembled WGS sequence"/>
</dbReference>
<dbReference type="Gene3D" id="2.60.120.260">
    <property type="entry name" value="Galactose-binding domain-like"/>
    <property type="match status" value="1"/>
</dbReference>
<comment type="caution">
    <text evidence="4">The sequence shown here is derived from an EMBL/GenBank/DDBJ whole genome shotgun (WGS) entry which is preliminary data.</text>
</comment>
<dbReference type="EMBL" id="JALJOR010000011">
    <property type="protein sequence ID" value="KAK9808598.1"/>
    <property type="molecule type" value="Genomic_DNA"/>
</dbReference>
<accession>A0AAW1PKG9</accession>
<evidence type="ECO:0000313" key="5">
    <source>
        <dbReference type="Proteomes" id="UP001489004"/>
    </source>
</evidence>
<dbReference type="GO" id="GO:0016798">
    <property type="term" value="F:hydrolase activity, acting on glycosyl bonds"/>
    <property type="evidence" value="ECO:0007669"/>
    <property type="project" value="UniProtKB-KW"/>
</dbReference>
<dbReference type="InterPro" id="IPR048913">
    <property type="entry name" value="BetaGal_gal-bd"/>
</dbReference>